<dbReference type="SUPFAM" id="SSF50891">
    <property type="entry name" value="Cyclophilin-like"/>
    <property type="match status" value="1"/>
</dbReference>
<evidence type="ECO:0000256" key="3">
    <source>
        <dbReference type="ARBA" id="ARBA00022840"/>
    </source>
</evidence>
<reference evidence="5 6" key="1">
    <citation type="submission" date="2024-05" db="EMBL/GenBank/DDBJ databases">
        <title>Roseateles sp. 2.12 16S ribosomal RNA gene Genome sequencing and assembly.</title>
        <authorList>
            <person name="Woo H."/>
        </authorList>
    </citation>
    <scope>NUCLEOTIDE SEQUENCE [LARGE SCALE GENOMIC DNA]</scope>
    <source>
        <strain evidence="5 6">2.12</strain>
    </source>
</reference>
<protein>
    <submittedName>
        <fullName evidence="5">Biotin-dependent carboxyltransferase family protein</fullName>
    </submittedName>
</protein>
<dbReference type="Gene3D" id="2.40.100.10">
    <property type="entry name" value="Cyclophilin-like"/>
    <property type="match status" value="1"/>
</dbReference>
<dbReference type="PANTHER" id="PTHR43309:SF4">
    <property type="entry name" value="CARBOXYLTRANSFERASE DOMAIN-CONTAINING PROTEIN"/>
    <property type="match status" value="1"/>
</dbReference>
<keyword evidence="1" id="KW-0547">Nucleotide-binding</keyword>
<keyword evidence="2" id="KW-0378">Hydrolase</keyword>
<accession>A0ABV0GIV8</accession>
<comment type="caution">
    <text evidence="5">The sequence shown here is derived from an EMBL/GenBank/DDBJ whole genome shotgun (WGS) entry which is preliminary data.</text>
</comment>
<organism evidence="5 6">
    <name type="scientific">Roseateles flavus</name>
    <dbReference type="NCBI Taxonomy" id="3149041"/>
    <lineage>
        <taxon>Bacteria</taxon>
        <taxon>Pseudomonadati</taxon>
        <taxon>Pseudomonadota</taxon>
        <taxon>Betaproteobacteria</taxon>
        <taxon>Burkholderiales</taxon>
        <taxon>Sphaerotilaceae</taxon>
        <taxon>Roseateles</taxon>
    </lineage>
</organism>
<evidence type="ECO:0000259" key="4">
    <source>
        <dbReference type="SMART" id="SM00797"/>
    </source>
</evidence>
<dbReference type="InterPro" id="IPR003778">
    <property type="entry name" value="CT_A_B"/>
</dbReference>
<keyword evidence="6" id="KW-1185">Reference proteome</keyword>
<evidence type="ECO:0000256" key="1">
    <source>
        <dbReference type="ARBA" id="ARBA00022741"/>
    </source>
</evidence>
<feature type="domain" description="Carboxyltransferase" evidence="4">
    <location>
        <begin position="28"/>
        <end position="311"/>
    </location>
</feature>
<dbReference type="EMBL" id="JBDPZC010000011">
    <property type="protein sequence ID" value="MEO3715030.1"/>
    <property type="molecule type" value="Genomic_DNA"/>
</dbReference>
<dbReference type="NCBIfam" id="TIGR00724">
    <property type="entry name" value="urea_amlyse_rel"/>
    <property type="match status" value="1"/>
</dbReference>
<evidence type="ECO:0000256" key="2">
    <source>
        <dbReference type="ARBA" id="ARBA00022801"/>
    </source>
</evidence>
<dbReference type="InterPro" id="IPR029000">
    <property type="entry name" value="Cyclophilin-like_dom_sf"/>
</dbReference>
<evidence type="ECO:0000313" key="6">
    <source>
        <dbReference type="Proteomes" id="UP001462640"/>
    </source>
</evidence>
<proteinExistence type="predicted"/>
<dbReference type="Proteomes" id="UP001462640">
    <property type="component" value="Unassembled WGS sequence"/>
</dbReference>
<dbReference type="SMART" id="SM00797">
    <property type="entry name" value="AHS2"/>
    <property type="match status" value="1"/>
</dbReference>
<gene>
    <name evidence="5" type="ORF">ABDJ40_19870</name>
</gene>
<keyword evidence="3" id="KW-0067">ATP-binding</keyword>
<dbReference type="RefSeq" id="WP_347612259.1">
    <property type="nucleotide sequence ID" value="NZ_JBDPZC010000011.1"/>
</dbReference>
<name>A0ABV0GIV8_9BURK</name>
<dbReference type="PANTHER" id="PTHR43309">
    <property type="entry name" value="5-OXOPROLINASE SUBUNIT C"/>
    <property type="match status" value="1"/>
</dbReference>
<dbReference type="Pfam" id="PF02626">
    <property type="entry name" value="CT_A_B"/>
    <property type="match status" value="1"/>
</dbReference>
<dbReference type="InterPro" id="IPR052708">
    <property type="entry name" value="PxpC"/>
</dbReference>
<sequence>MAEPLLMQVIKPGVQSSVQDLGRTGWRHLGIGSAGAMDPVSLQLANALLRQDLTLPALEVSGGPVELRFERDAVFALAGADYEGMLDAQPCPIGWPQPARAGQTLRLQGPRAGRFAYLALPGGIVAPSRMGSFSTDLAGGFGGPQGRALRVGDVLQAAGRAALPAGRRRGLAAFTAPATLALRVLPGPEAALFHPEAMADFWQAGWRLGARSNRMGSQLDGPALRRPDRPDQLAELPSHAVLPGVVQVPPDGQPIVLMADAQATGGYPRLAVLIEADLPRLAQCTPGQRLRFLPVDEAQARAARRQARDALHCQCQALQEG</sequence>
<evidence type="ECO:0000313" key="5">
    <source>
        <dbReference type="EMBL" id="MEO3715030.1"/>
    </source>
</evidence>